<name>A0A834U259_9FABA</name>
<organism evidence="2 3">
    <name type="scientific">Senna tora</name>
    <dbReference type="NCBI Taxonomy" id="362788"/>
    <lineage>
        <taxon>Eukaryota</taxon>
        <taxon>Viridiplantae</taxon>
        <taxon>Streptophyta</taxon>
        <taxon>Embryophyta</taxon>
        <taxon>Tracheophyta</taxon>
        <taxon>Spermatophyta</taxon>
        <taxon>Magnoliopsida</taxon>
        <taxon>eudicotyledons</taxon>
        <taxon>Gunneridae</taxon>
        <taxon>Pentapetalae</taxon>
        <taxon>rosids</taxon>
        <taxon>fabids</taxon>
        <taxon>Fabales</taxon>
        <taxon>Fabaceae</taxon>
        <taxon>Caesalpinioideae</taxon>
        <taxon>Cassia clade</taxon>
        <taxon>Senna</taxon>
    </lineage>
</organism>
<protein>
    <recommendedName>
        <fullName evidence="1">Glutaredoxin domain-containing protein</fullName>
    </recommendedName>
</protein>
<sequence length="183" mass="20925">MWPQWMKSPSRIKTTSISCSSFKDIQTLFESPKSPALLRRLQISTSDLRRCTLPCDQRAVVVVYYTSLRVVRRTFEDCQAVRSILRGFRVSIDERDVSMDDHYLEELHRINVRRGTLPIVLIRGTYIGGAEEIRRLLESGELSGMIQRLPTSDSINGCDFCGGVRFVVCERCNGSRKIPRHTG</sequence>
<dbReference type="PANTHER" id="PTHR45669:SF26">
    <property type="entry name" value="GLUTAREDOXIN DOMAIN-CONTAINING PROTEIN"/>
    <property type="match status" value="1"/>
</dbReference>
<dbReference type="Pfam" id="PF23733">
    <property type="entry name" value="GRXCR1-2_C"/>
    <property type="match status" value="1"/>
</dbReference>
<evidence type="ECO:0000313" key="2">
    <source>
        <dbReference type="EMBL" id="KAF7830920.1"/>
    </source>
</evidence>
<dbReference type="Proteomes" id="UP000634136">
    <property type="component" value="Unassembled WGS sequence"/>
</dbReference>
<feature type="domain" description="Glutaredoxin" evidence="1">
    <location>
        <begin position="62"/>
        <end position="127"/>
    </location>
</feature>
<accession>A0A834U259</accession>
<reference evidence="2" key="1">
    <citation type="submission" date="2020-09" db="EMBL/GenBank/DDBJ databases">
        <title>Genome-Enabled Discovery of Anthraquinone Biosynthesis in Senna tora.</title>
        <authorList>
            <person name="Kang S.-H."/>
            <person name="Pandey R.P."/>
            <person name="Lee C.-M."/>
            <person name="Sim J.-S."/>
            <person name="Jeong J.-T."/>
            <person name="Choi B.-S."/>
            <person name="Jung M."/>
            <person name="Ginzburg D."/>
            <person name="Zhao K."/>
            <person name="Won S.Y."/>
            <person name="Oh T.-J."/>
            <person name="Yu Y."/>
            <person name="Kim N.-H."/>
            <person name="Lee O.R."/>
            <person name="Lee T.-H."/>
            <person name="Bashyal P."/>
            <person name="Kim T.-S."/>
            <person name="Lee W.-H."/>
            <person name="Kawkins C."/>
            <person name="Kim C.-K."/>
            <person name="Kim J.S."/>
            <person name="Ahn B.O."/>
            <person name="Rhee S.Y."/>
            <person name="Sohng J.K."/>
        </authorList>
    </citation>
    <scope>NUCLEOTIDE SEQUENCE</scope>
    <source>
        <tissue evidence="2">Leaf</tissue>
    </source>
</reference>
<gene>
    <name evidence="2" type="ORF">G2W53_013253</name>
</gene>
<dbReference type="PANTHER" id="PTHR45669">
    <property type="entry name" value="GLUTAREDOXIN DOMAIN-CONTAINING CYSTEINE-RICH PROTEIN CG12206-RELATED"/>
    <property type="match status" value="1"/>
</dbReference>
<dbReference type="OrthoDB" id="423313at2759"/>
<dbReference type="EMBL" id="JAAIUW010000005">
    <property type="protein sequence ID" value="KAF7830920.1"/>
    <property type="molecule type" value="Genomic_DNA"/>
</dbReference>
<dbReference type="InterPro" id="IPR036249">
    <property type="entry name" value="Thioredoxin-like_sf"/>
</dbReference>
<dbReference type="Pfam" id="PF00462">
    <property type="entry name" value="Glutaredoxin"/>
    <property type="match status" value="1"/>
</dbReference>
<comment type="caution">
    <text evidence="2">The sequence shown here is derived from an EMBL/GenBank/DDBJ whole genome shotgun (WGS) entry which is preliminary data.</text>
</comment>
<dbReference type="AlphaFoldDB" id="A0A834U259"/>
<dbReference type="InterPro" id="IPR002109">
    <property type="entry name" value="Glutaredoxin"/>
</dbReference>
<proteinExistence type="predicted"/>
<dbReference type="PROSITE" id="PS51354">
    <property type="entry name" value="GLUTAREDOXIN_2"/>
    <property type="match status" value="1"/>
</dbReference>
<evidence type="ECO:0000259" key="1">
    <source>
        <dbReference type="Pfam" id="PF00462"/>
    </source>
</evidence>
<dbReference type="SUPFAM" id="SSF52833">
    <property type="entry name" value="Thioredoxin-like"/>
    <property type="match status" value="1"/>
</dbReference>
<evidence type="ECO:0000313" key="3">
    <source>
        <dbReference type="Proteomes" id="UP000634136"/>
    </source>
</evidence>
<keyword evidence="3" id="KW-1185">Reference proteome</keyword>
<dbReference type="Gene3D" id="3.40.30.10">
    <property type="entry name" value="Glutaredoxin"/>
    <property type="match status" value="1"/>
</dbReference>